<evidence type="ECO:0000313" key="1">
    <source>
        <dbReference type="EMBL" id="KAJ7224574.1"/>
    </source>
</evidence>
<name>A0AAD7E2Z5_9AGAR</name>
<dbReference type="SUPFAM" id="SSF52047">
    <property type="entry name" value="RNI-like"/>
    <property type="match status" value="1"/>
</dbReference>
<dbReference type="AlphaFoldDB" id="A0AAD7E2Z5"/>
<proteinExistence type="predicted"/>
<accession>A0AAD7E2Z5</accession>
<evidence type="ECO:0000313" key="2">
    <source>
        <dbReference type="Proteomes" id="UP001219525"/>
    </source>
</evidence>
<reference evidence="1" key="1">
    <citation type="submission" date="2023-03" db="EMBL/GenBank/DDBJ databases">
        <title>Massive genome expansion in bonnet fungi (Mycena s.s.) driven by repeated elements and novel gene families across ecological guilds.</title>
        <authorList>
            <consortium name="Lawrence Berkeley National Laboratory"/>
            <person name="Harder C.B."/>
            <person name="Miyauchi S."/>
            <person name="Viragh M."/>
            <person name="Kuo A."/>
            <person name="Thoen E."/>
            <person name="Andreopoulos B."/>
            <person name="Lu D."/>
            <person name="Skrede I."/>
            <person name="Drula E."/>
            <person name="Henrissat B."/>
            <person name="Morin E."/>
            <person name="Kohler A."/>
            <person name="Barry K."/>
            <person name="LaButti K."/>
            <person name="Morin E."/>
            <person name="Salamov A."/>
            <person name="Lipzen A."/>
            <person name="Mereny Z."/>
            <person name="Hegedus B."/>
            <person name="Baldrian P."/>
            <person name="Stursova M."/>
            <person name="Weitz H."/>
            <person name="Taylor A."/>
            <person name="Grigoriev I.V."/>
            <person name="Nagy L.G."/>
            <person name="Martin F."/>
            <person name="Kauserud H."/>
        </authorList>
    </citation>
    <scope>NUCLEOTIDE SEQUENCE</scope>
    <source>
        <strain evidence="1">9144</strain>
    </source>
</reference>
<dbReference type="InterPro" id="IPR032675">
    <property type="entry name" value="LRR_dom_sf"/>
</dbReference>
<comment type="caution">
    <text evidence="1">The sequence shown here is derived from an EMBL/GenBank/DDBJ whole genome shotgun (WGS) entry which is preliminary data.</text>
</comment>
<protein>
    <recommendedName>
        <fullName evidence="3">F-box domain-containing protein</fullName>
    </recommendedName>
</protein>
<dbReference type="EMBL" id="JARJCW010000005">
    <property type="protein sequence ID" value="KAJ7224574.1"/>
    <property type="molecule type" value="Genomic_DNA"/>
</dbReference>
<keyword evidence="2" id="KW-1185">Reference proteome</keyword>
<evidence type="ECO:0008006" key="3">
    <source>
        <dbReference type="Google" id="ProtNLM"/>
    </source>
</evidence>
<organism evidence="1 2">
    <name type="scientific">Mycena pura</name>
    <dbReference type="NCBI Taxonomy" id="153505"/>
    <lineage>
        <taxon>Eukaryota</taxon>
        <taxon>Fungi</taxon>
        <taxon>Dikarya</taxon>
        <taxon>Basidiomycota</taxon>
        <taxon>Agaricomycotina</taxon>
        <taxon>Agaricomycetes</taxon>
        <taxon>Agaricomycetidae</taxon>
        <taxon>Agaricales</taxon>
        <taxon>Marasmiineae</taxon>
        <taxon>Mycenaceae</taxon>
        <taxon>Mycena</taxon>
    </lineage>
</organism>
<dbReference type="Proteomes" id="UP001219525">
    <property type="component" value="Unassembled WGS sequence"/>
</dbReference>
<dbReference type="Gene3D" id="1.20.1280.50">
    <property type="match status" value="1"/>
</dbReference>
<sequence>MATQQSYVPALTLPNELMTHIFLYCLPPHGRVRPNPKTGPLLVAQICRHWRAVALSFPRLWASIALDLTVESVINQKIALVGLWLSRASRSPLSITINGPLDGSRLPAGIFSLIKSSSVQWGRLELMIPAPDFLELCEVAGPFPHLQVVAIENADHSEGNHIEFRAPFLDAPKLQVLRIDCFECTPGKRSQSTSAVKFPIRRSTEIFQMFERFPNLRHLIVTRASNYRIDGLTPELSDPCPPLRSLVLYDCGVMPLKHLTLPTLEDLKIVDTKDGYSRVIADFVARSSCMLKVLSLEFPDKDDPLELERALRASPSIITLCFSFNSPPRIVWFMLHPLDVLPCLTNIHIRTEGMDDVAKWDIFLGLVRARPALLVADFLAVGGGVPLPTARQIAGFGAVAERGMHITLKREDDDQKSWQWPDGPEEDIDENFGFGDPVTYGSLPYVWNRYPPTV</sequence>
<dbReference type="Gene3D" id="3.80.10.10">
    <property type="entry name" value="Ribonuclease Inhibitor"/>
    <property type="match status" value="1"/>
</dbReference>
<gene>
    <name evidence="1" type="ORF">GGX14DRAFT_557434</name>
</gene>